<gene>
    <name evidence="1" type="ORF">S01H4_53935</name>
</gene>
<name>X1DWW7_9ZZZZ</name>
<protein>
    <submittedName>
        <fullName evidence="1">Uncharacterized protein</fullName>
    </submittedName>
</protein>
<sequence length="32" mass="3776">QTVINSNLADVEDVHYWGPRDRKHSLQKEVKL</sequence>
<dbReference type="AlphaFoldDB" id="X1DWW7"/>
<accession>X1DWW7</accession>
<evidence type="ECO:0000313" key="1">
    <source>
        <dbReference type="EMBL" id="GAH09434.1"/>
    </source>
</evidence>
<organism evidence="1">
    <name type="scientific">marine sediment metagenome</name>
    <dbReference type="NCBI Taxonomy" id="412755"/>
    <lineage>
        <taxon>unclassified sequences</taxon>
        <taxon>metagenomes</taxon>
        <taxon>ecological metagenomes</taxon>
    </lineage>
</organism>
<reference evidence="1" key="1">
    <citation type="journal article" date="2014" name="Front. Microbiol.">
        <title>High frequency of phylogenetically diverse reductive dehalogenase-homologous genes in deep subseafloor sedimentary metagenomes.</title>
        <authorList>
            <person name="Kawai M."/>
            <person name="Futagami T."/>
            <person name="Toyoda A."/>
            <person name="Takaki Y."/>
            <person name="Nishi S."/>
            <person name="Hori S."/>
            <person name="Arai W."/>
            <person name="Tsubouchi T."/>
            <person name="Morono Y."/>
            <person name="Uchiyama I."/>
            <person name="Ito T."/>
            <person name="Fujiyama A."/>
            <person name="Inagaki F."/>
            <person name="Takami H."/>
        </authorList>
    </citation>
    <scope>NUCLEOTIDE SEQUENCE</scope>
    <source>
        <strain evidence="1">Expedition CK06-06</strain>
    </source>
</reference>
<dbReference type="EMBL" id="BART01030984">
    <property type="protein sequence ID" value="GAH09434.1"/>
    <property type="molecule type" value="Genomic_DNA"/>
</dbReference>
<proteinExistence type="predicted"/>
<feature type="non-terminal residue" evidence="1">
    <location>
        <position position="1"/>
    </location>
</feature>
<comment type="caution">
    <text evidence="1">The sequence shown here is derived from an EMBL/GenBank/DDBJ whole genome shotgun (WGS) entry which is preliminary data.</text>
</comment>